<evidence type="ECO:0000259" key="11">
    <source>
        <dbReference type="PROSITE" id="PS51194"/>
    </source>
</evidence>
<dbReference type="PROSITE" id="PS51192">
    <property type="entry name" value="HELICASE_ATP_BIND_1"/>
    <property type="match status" value="1"/>
</dbReference>
<dbReference type="CDD" id="cd17920">
    <property type="entry name" value="DEXHc_RecQ"/>
    <property type="match status" value="1"/>
</dbReference>
<name>A0A1M4ZN00_9CLOT</name>
<dbReference type="RefSeq" id="WP_073249371.1">
    <property type="nucleotide sequence ID" value="NZ_FQVG01000041.1"/>
</dbReference>
<dbReference type="PANTHER" id="PTHR13710:SF105">
    <property type="entry name" value="ATP-DEPENDENT DNA HELICASE Q1"/>
    <property type="match status" value="1"/>
</dbReference>
<organism evidence="12 13">
    <name type="scientific">Caloramator proteoclasticus DSM 10124</name>
    <dbReference type="NCBI Taxonomy" id="1121262"/>
    <lineage>
        <taxon>Bacteria</taxon>
        <taxon>Bacillati</taxon>
        <taxon>Bacillota</taxon>
        <taxon>Clostridia</taxon>
        <taxon>Eubacteriales</taxon>
        <taxon>Clostridiaceae</taxon>
        <taxon>Caloramator</taxon>
    </lineage>
</organism>
<evidence type="ECO:0000313" key="13">
    <source>
        <dbReference type="Proteomes" id="UP000184423"/>
    </source>
</evidence>
<dbReference type="PROSITE" id="PS51194">
    <property type="entry name" value="HELICASE_CTER"/>
    <property type="match status" value="1"/>
</dbReference>
<protein>
    <recommendedName>
        <fullName evidence="9">DNA 3'-5' helicase</fullName>
        <ecNumber evidence="9">5.6.2.4</ecNumber>
    </recommendedName>
</protein>
<dbReference type="Pfam" id="PF00271">
    <property type="entry name" value="Helicase_C"/>
    <property type="match status" value="1"/>
</dbReference>
<dbReference type="GO" id="GO:0006310">
    <property type="term" value="P:DNA recombination"/>
    <property type="evidence" value="ECO:0007669"/>
    <property type="project" value="InterPro"/>
</dbReference>
<dbReference type="EC" id="5.6.2.4" evidence="9"/>
<dbReference type="GO" id="GO:0043138">
    <property type="term" value="F:3'-5' DNA helicase activity"/>
    <property type="evidence" value="ECO:0007669"/>
    <property type="project" value="UniProtKB-EC"/>
</dbReference>
<dbReference type="NCBIfam" id="TIGR00614">
    <property type="entry name" value="recQ_fam"/>
    <property type="match status" value="1"/>
</dbReference>
<dbReference type="GO" id="GO:0016787">
    <property type="term" value="F:hydrolase activity"/>
    <property type="evidence" value="ECO:0007669"/>
    <property type="project" value="UniProtKB-KW"/>
</dbReference>
<dbReference type="Pfam" id="PF00270">
    <property type="entry name" value="DEAD"/>
    <property type="match status" value="1"/>
</dbReference>
<dbReference type="PANTHER" id="PTHR13710">
    <property type="entry name" value="DNA HELICASE RECQ FAMILY MEMBER"/>
    <property type="match status" value="1"/>
</dbReference>
<dbReference type="InterPro" id="IPR001650">
    <property type="entry name" value="Helicase_C-like"/>
</dbReference>
<reference evidence="13" key="1">
    <citation type="submission" date="2016-11" db="EMBL/GenBank/DDBJ databases">
        <authorList>
            <person name="Varghese N."/>
            <person name="Submissions S."/>
        </authorList>
    </citation>
    <scope>NUCLEOTIDE SEQUENCE [LARGE SCALE GENOMIC DNA]</scope>
    <source>
        <strain evidence="13">DSM 10124</strain>
    </source>
</reference>
<dbReference type="InterPro" id="IPR004589">
    <property type="entry name" value="DNA_helicase_ATP-dep_RecQ"/>
</dbReference>
<keyword evidence="6" id="KW-0238">DNA-binding</keyword>
<dbReference type="SMART" id="SM00490">
    <property type="entry name" value="HELICc"/>
    <property type="match status" value="1"/>
</dbReference>
<dbReference type="GO" id="GO:0006281">
    <property type="term" value="P:DNA repair"/>
    <property type="evidence" value="ECO:0007669"/>
    <property type="project" value="TreeGrafter"/>
</dbReference>
<gene>
    <name evidence="12" type="ORF">SAMN02746091_01961</name>
</gene>
<dbReference type="GO" id="GO:0005524">
    <property type="term" value="F:ATP binding"/>
    <property type="evidence" value="ECO:0007669"/>
    <property type="project" value="UniProtKB-KW"/>
</dbReference>
<dbReference type="InterPro" id="IPR027417">
    <property type="entry name" value="P-loop_NTPase"/>
</dbReference>
<evidence type="ECO:0000256" key="6">
    <source>
        <dbReference type="ARBA" id="ARBA00023125"/>
    </source>
</evidence>
<evidence type="ECO:0000256" key="5">
    <source>
        <dbReference type="ARBA" id="ARBA00022840"/>
    </source>
</evidence>
<comment type="similarity">
    <text evidence="1">Belongs to the helicase family. RecQ subfamily.</text>
</comment>
<dbReference type="Gene3D" id="3.40.50.300">
    <property type="entry name" value="P-loop containing nucleotide triphosphate hydrolases"/>
    <property type="match status" value="2"/>
</dbReference>
<dbReference type="SMART" id="SM00487">
    <property type="entry name" value="DEXDc"/>
    <property type="match status" value="1"/>
</dbReference>
<dbReference type="Proteomes" id="UP000184423">
    <property type="component" value="Unassembled WGS sequence"/>
</dbReference>
<dbReference type="InterPro" id="IPR011545">
    <property type="entry name" value="DEAD/DEAH_box_helicase_dom"/>
</dbReference>
<accession>A0A1M4ZN00</accession>
<keyword evidence="5" id="KW-0067">ATP-binding</keyword>
<evidence type="ECO:0000256" key="4">
    <source>
        <dbReference type="ARBA" id="ARBA00022806"/>
    </source>
</evidence>
<keyword evidence="2" id="KW-0547">Nucleotide-binding</keyword>
<evidence type="ECO:0000256" key="9">
    <source>
        <dbReference type="ARBA" id="ARBA00034808"/>
    </source>
</evidence>
<dbReference type="Gene3D" id="3.40.960.10">
    <property type="entry name" value="VSR Endonuclease"/>
    <property type="match status" value="1"/>
</dbReference>
<dbReference type="GO" id="GO:0043590">
    <property type="term" value="C:bacterial nucleoid"/>
    <property type="evidence" value="ECO:0007669"/>
    <property type="project" value="TreeGrafter"/>
</dbReference>
<dbReference type="InterPro" id="IPR014001">
    <property type="entry name" value="Helicase_ATP-bd"/>
</dbReference>
<keyword evidence="4 12" id="KW-0347">Helicase</keyword>
<evidence type="ECO:0000313" key="12">
    <source>
        <dbReference type="EMBL" id="SHF19177.1"/>
    </source>
</evidence>
<evidence type="ECO:0000256" key="3">
    <source>
        <dbReference type="ARBA" id="ARBA00022801"/>
    </source>
</evidence>
<dbReference type="GO" id="GO:0005737">
    <property type="term" value="C:cytoplasm"/>
    <property type="evidence" value="ECO:0007669"/>
    <property type="project" value="TreeGrafter"/>
</dbReference>
<keyword evidence="13" id="KW-1185">Reference proteome</keyword>
<evidence type="ECO:0000259" key="10">
    <source>
        <dbReference type="PROSITE" id="PS51192"/>
    </source>
</evidence>
<dbReference type="GO" id="GO:0030894">
    <property type="term" value="C:replisome"/>
    <property type="evidence" value="ECO:0007669"/>
    <property type="project" value="TreeGrafter"/>
</dbReference>
<evidence type="ECO:0000256" key="2">
    <source>
        <dbReference type="ARBA" id="ARBA00022741"/>
    </source>
</evidence>
<dbReference type="InterPro" id="IPR007569">
    <property type="entry name" value="DUF559"/>
</dbReference>
<comment type="catalytic activity">
    <reaction evidence="8">
        <text>Couples ATP hydrolysis with the unwinding of duplex DNA by translocating in the 3'-5' direction.</text>
        <dbReference type="EC" id="5.6.2.4"/>
    </reaction>
</comment>
<evidence type="ECO:0000256" key="8">
    <source>
        <dbReference type="ARBA" id="ARBA00034617"/>
    </source>
</evidence>
<keyword evidence="3" id="KW-0378">Hydrolase</keyword>
<evidence type="ECO:0000256" key="7">
    <source>
        <dbReference type="ARBA" id="ARBA00023235"/>
    </source>
</evidence>
<dbReference type="GO" id="GO:0009378">
    <property type="term" value="F:four-way junction helicase activity"/>
    <property type="evidence" value="ECO:0007669"/>
    <property type="project" value="TreeGrafter"/>
</dbReference>
<dbReference type="EMBL" id="FQVG01000041">
    <property type="protein sequence ID" value="SHF19177.1"/>
    <property type="molecule type" value="Genomic_DNA"/>
</dbReference>
<feature type="domain" description="Helicase C-terminal" evidence="11">
    <location>
        <begin position="602"/>
        <end position="776"/>
    </location>
</feature>
<evidence type="ECO:0000256" key="1">
    <source>
        <dbReference type="ARBA" id="ARBA00005446"/>
    </source>
</evidence>
<keyword evidence="7" id="KW-0413">Isomerase</keyword>
<sequence length="1128" mass="133828">MEKYTANYVYTNHNFVIQNLTNSRKERNKYYPAYCVIKNILHRGCPTIMSQYLQDVIGSLHNLEKFNTRITLIDNKPPVWYKTIKGNDEKNDYPAKYFFEEILPNYLEEYKFIQQLIIPEVLFNEITGEINQEFVDQQVDFYLPQAKLVIEINGQQHLEEINKINDKDRKEYLAKFGIETIEINTTEIRNNNIQYKMDKIKNRLKQFDKILNYYKENYYNQQNYKEEYTKKALIATAVMRFQTLILELLQREILKLDDKIWSFNILSLDVDEDFAKIALEDIFIWLENICKLLKLQFNKPDVRIVYSNESEFQFREGYINVNFSLLRRWTDENEKYPEIIFVRTDYFDKANYFKVNTTDPIKYKIINDGEESDIPALKFFLKNIFGFDEFNDGQLPIIINALSCNDTIGLLPTGSGKSLCYQLSALLQPCVSFVVCPIKSLMYDQKDNLDKRYIDRTNYISSDQDAETKSKIGKEFSEGKYFFIWISPERFQIQEFRDYLDKLNKEQTIAIAVIDEVHCLSEWGHDFRTSYLNLIRTIRKYCPSSWLLGLTATASSFVLEDLKKEFEIGNDSIKTLTSFTRPELNFIVHKHESEEIEDKKNILIDLLNNLNREKDIFKIDGLNTKSGLIFTLLKNGKIGCYSIANELSRIFNIDARWYSGEVPHIKGIPVLDSDEFDKYKMRVQKEYKENKFPLLVATKAFGMGIDKSNIRYTIHFGLPASLEALYQEAGRAGRDKKKADCYVLYTRENIEKNELEKLFNPQTKIEEIKEIQEKYGFKGKDVLRIFFLWLSNNKGTDEEFKEVMSIFENFAEPGTIKNIECRKIGKFADVQKAIYRLSLVKIIDDWTIESWNKGREIIKVYFSDYTEQTAEDALLSYIRRYDKEFYLDLNNVSNEKYSKYIKIYNSNILSKYEKIFNILIEWIYDNIVYSRRQAIKNILELCDNFKDSKSFKEELERYFKFTESTYLLDYIAQNPLDHKSWFEVFYTYTEDKRNKILIDIEGIKNVKGNLSRLLESYRYNTGLNFLSGILRLILGEFENQDGRIRLELAMKEISQYEKDKKYEILNEIFKIKELFNEKSRIELSKMLIDVYPEKLEKIYIELKDYYSLNKIIEISVEKLKRIGETING</sequence>
<proteinExistence type="inferred from homology"/>
<dbReference type="AlphaFoldDB" id="A0A1M4ZN00"/>
<dbReference type="GO" id="GO:0003677">
    <property type="term" value="F:DNA binding"/>
    <property type="evidence" value="ECO:0007669"/>
    <property type="project" value="UniProtKB-KW"/>
</dbReference>
<dbReference type="Pfam" id="PF04480">
    <property type="entry name" value="DUF559"/>
    <property type="match status" value="1"/>
</dbReference>
<dbReference type="SUPFAM" id="SSF52540">
    <property type="entry name" value="P-loop containing nucleoside triphosphate hydrolases"/>
    <property type="match status" value="1"/>
</dbReference>
<feature type="domain" description="Helicase ATP-binding" evidence="10">
    <location>
        <begin position="398"/>
        <end position="572"/>
    </location>
</feature>